<name>A0ABW5MPJ7_9SPHI</name>
<reference evidence="3" key="1">
    <citation type="journal article" date="2019" name="Int. J. Syst. Evol. Microbiol.">
        <title>The Global Catalogue of Microorganisms (GCM) 10K type strain sequencing project: providing services to taxonomists for standard genome sequencing and annotation.</title>
        <authorList>
            <consortium name="The Broad Institute Genomics Platform"/>
            <consortium name="The Broad Institute Genome Sequencing Center for Infectious Disease"/>
            <person name="Wu L."/>
            <person name="Ma J."/>
        </authorList>
    </citation>
    <scope>NUCLEOTIDE SEQUENCE [LARGE SCALE GENOMIC DNA]</scope>
    <source>
        <strain evidence="3">KCTC 42866</strain>
    </source>
</reference>
<evidence type="ECO:0000259" key="1">
    <source>
        <dbReference type="Pfam" id="PF18657"/>
    </source>
</evidence>
<accession>A0ABW5MPJ7</accession>
<proteinExistence type="predicted"/>
<organism evidence="2 3">
    <name type="scientific">Pedobacter vanadiisoli</name>
    <dbReference type="NCBI Taxonomy" id="1761975"/>
    <lineage>
        <taxon>Bacteria</taxon>
        <taxon>Pseudomonadati</taxon>
        <taxon>Bacteroidota</taxon>
        <taxon>Sphingobacteriia</taxon>
        <taxon>Sphingobacteriales</taxon>
        <taxon>Sphingobacteriaceae</taxon>
        <taxon>Pedobacter</taxon>
    </lineage>
</organism>
<gene>
    <name evidence="2" type="ORF">ACFSR6_17530</name>
</gene>
<dbReference type="RefSeq" id="WP_379081232.1">
    <property type="nucleotide sequence ID" value="NZ_JBHULL010000021.1"/>
</dbReference>
<comment type="caution">
    <text evidence="2">The sequence shown here is derived from an EMBL/GenBank/DDBJ whole genome shotgun (WGS) entry which is preliminary data.</text>
</comment>
<feature type="non-terminal residue" evidence="2">
    <location>
        <position position="1"/>
    </location>
</feature>
<feature type="non-terminal residue" evidence="2">
    <location>
        <position position="339"/>
    </location>
</feature>
<feature type="domain" description="YDG" evidence="1">
    <location>
        <begin position="128"/>
        <end position="199"/>
    </location>
</feature>
<evidence type="ECO:0000313" key="3">
    <source>
        <dbReference type="Proteomes" id="UP001597461"/>
    </source>
</evidence>
<evidence type="ECO:0000313" key="2">
    <source>
        <dbReference type="EMBL" id="MFD2584310.1"/>
    </source>
</evidence>
<protein>
    <submittedName>
        <fullName evidence="2">YDG domain-containing protein</fullName>
    </submittedName>
</protein>
<feature type="domain" description="YDG" evidence="1">
    <location>
        <begin position="207"/>
        <end position="286"/>
    </location>
</feature>
<dbReference type="EMBL" id="JBHULL010000021">
    <property type="protein sequence ID" value="MFD2584310.1"/>
    <property type="molecule type" value="Genomic_DNA"/>
</dbReference>
<dbReference type="Pfam" id="PF18657">
    <property type="entry name" value="YDG"/>
    <property type="match status" value="3"/>
</dbReference>
<sequence>GKTVTAAGMTLGGTKAANYTLSGVNTATANITAKDITGNFTAGNKAYDGTNTATILSRTLTGVLAGDVANVSGTGGTATFNNENAGIGKTVTATGITLTGTKAGNYNLTTISTTTADITGLALTGSFTADNKVYDGTTAASVLTRSLTGVLPADAADVSLTGGTAAFGTADVANGKTVASTGMTLGGTKAGNYTLTSVSTATANITQKDITGTITASNKIYDGTTSATILTRALIGVLAGDLANVTSSGGTATFATADVATGKTVTATGITLSGTKAGNYNLTSVATTTADITKKDITGVFTADNKTYDGTTSASILTRSLTGVLAADVADVTLTGGTA</sequence>
<feature type="domain" description="YDG" evidence="1">
    <location>
        <begin position="40"/>
        <end position="112"/>
    </location>
</feature>
<dbReference type="InterPro" id="IPR041248">
    <property type="entry name" value="YDG"/>
</dbReference>
<keyword evidence="3" id="KW-1185">Reference proteome</keyword>
<dbReference type="Proteomes" id="UP001597461">
    <property type="component" value="Unassembled WGS sequence"/>
</dbReference>